<evidence type="ECO:0000256" key="1">
    <source>
        <dbReference type="ARBA" id="ARBA00004459"/>
    </source>
</evidence>
<comment type="similarity">
    <text evidence="2">Belongs to the rickettsiale 17 kDa surface antigen family.</text>
</comment>
<feature type="signal peptide" evidence="5">
    <location>
        <begin position="1"/>
        <end position="33"/>
    </location>
</feature>
<evidence type="ECO:0000256" key="2">
    <source>
        <dbReference type="ARBA" id="ARBA00008681"/>
    </source>
</evidence>
<evidence type="ECO:0000256" key="4">
    <source>
        <dbReference type="ARBA" id="ARBA00023288"/>
    </source>
</evidence>
<dbReference type="RefSeq" id="WP_374346418.1">
    <property type="nucleotide sequence ID" value="NZ_JBHTLQ010000006.1"/>
</dbReference>
<comment type="caution">
    <text evidence="7">The sequence shown here is derived from an EMBL/GenBank/DDBJ whole genome shotgun (WGS) entry which is preliminary data.</text>
</comment>
<evidence type="ECO:0000313" key="8">
    <source>
        <dbReference type="Proteomes" id="UP001597216"/>
    </source>
</evidence>
<evidence type="ECO:0000259" key="6">
    <source>
        <dbReference type="Pfam" id="PF05433"/>
    </source>
</evidence>
<dbReference type="EMBL" id="JBHTLQ010000006">
    <property type="protein sequence ID" value="MFD1189796.1"/>
    <property type="molecule type" value="Genomic_DNA"/>
</dbReference>
<protein>
    <recommendedName>
        <fullName evidence="3">17 kDa surface antigen</fullName>
    </recommendedName>
</protein>
<sequence length="207" mass="21727">MTKRSIFAKAGLTGVAGVMALTAALSVPSFAQAQSGYYGQGNYNYDPCRRDSTTRSTTGALIGGALGAVIGSNAAARNARTEGALLGGALGAAVGAGVGKNSAACAPQTRQGYYGRSQNYGYNNGYNNGYYGNQNYGYQGGYYNGGYQNDGYAYDRYGNSYTVGQSQQADTNGCTLAESPIYLPDGRVQKRFVRVCPDSNGRYQVVD</sequence>
<keyword evidence="8" id="KW-1185">Reference proteome</keyword>
<name>A0ABW3T087_9CAUL</name>
<dbReference type="Proteomes" id="UP001597216">
    <property type="component" value="Unassembled WGS sequence"/>
</dbReference>
<dbReference type="InterPro" id="IPR008816">
    <property type="entry name" value="Gly_zipper_2TM_dom"/>
</dbReference>
<reference evidence="8" key="1">
    <citation type="journal article" date="2019" name="Int. J. Syst. Evol. Microbiol.">
        <title>The Global Catalogue of Microorganisms (GCM) 10K type strain sequencing project: providing services to taxonomists for standard genome sequencing and annotation.</title>
        <authorList>
            <consortium name="The Broad Institute Genomics Platform"/>
            <consortium name="The Broad Institute Genome Sequencing Center for Infectious Disease"/>
            <person name="Wu L."/>
            <person name="Ma J."/>
        </authorList>
    </citation>
    <scope>NUCLEOTIDE SEQUENCE [LARGE SCALE GENOMIC DNA]</scope>
    <source>
        <strain evidence="8">CCUG 55074</strain>
    </source>
</reference>
<evidence type="ECO:0000256" key="5">
    <source>
        <dbReference type="SAM" id="SignalP"/>
    </source>
</evidence>
<evidence type="ECO:0000313" key="7">
    <source>
        <dbReference type="EMBL" id="MFD1189796.1"/>
    </source>
</evidence>
<keyword evidence="4" id="KW-0449">Lipoprotein</keyword>
<comment type="subcellular location">
    <subcellularLocation>
        <location evidence="1">Cell outer membrane</location>
        <topology evidence="1">Lipid-anchor</topology>
    </subcellularLocation>
</comment>
<accession>A0ABW3T087</accession>
<gene>
    <name evidence="7" type="ORF">ACFQ27_04330</name>
</gene>
<dbReference type="Pfam" id="PF05433">
    <property type="entry name" value="Rick_17kDa_Anti"/>
    <property type="match status" value="1"/>
</dbReference>
<keyword evidence="5" id="KW-0732">Signal</keyword>
<proteinExistence type="inferred from homology"/>
<evidence type="ECO:0000256" key="3">
    <source>
        <dbReference type="ARBA" id="ARBA00015281"/>
    </source>
</evidence>
<feature type="chain" id="PRO_5047030173" description="17 kDa surface antigen" evidence="5">
    <location>
        <begin position="34"/>
        <end position="207"/>
    </location>
</feature>
<organism evidence="7 8">
    <name type="scientific">Phenylobacterium conjunctum</name>
    <dbReference type="NCBI Taxonomy" id="1298959"/>
    <lineage>
        <taxon>Bacteria</taxon>
        <taxon>Pseudomonadati</taxon>
        <taxon>Pseudomonadota</taxon>
        <taxon>Alphaproteobacteria</taxon>
        <taxon>Caulobacterales</taxon>
        <taxon>Caulobacteraceae</taxon>
        <taxon>Phenylobacterium</taxon>
    </lineage>
</organism>
<feature type="domain" description="Glycine zipper 2TM" evidence="6">
    <location>
        <begin position="59"/>
        <end position="99"/>
    </location>
</feature>